<feature type="compositionally biased region" description="Basic and acidic residues" evidence="1">
    <location>
        <begin position="146"/>
        <end position="156"/>
    </location>
</feature>
<feature type="region of interest" description="Disordered" evidence="1">
    <location>
        <begin position="1"/>
        <end position="101"/>
    </location>
</feature>
<feature type="compositionally biased region" description="Basic and acidic residues" evidence="1">
    <location>
        <begin position="516"/>
        <end position="531"/>
    </location>
</feature>
<evidence type="ECO:0000256" key="1">
    <source>
        <dbReference type="SAM" id="MobiDB-lite"/>
    </source>
</evidence>
<dbReference type="RefSeq" id="XP_066799411.1">
    <property type="nucleotide sequence ID" value="XM_066950196.1"/>
</dbReference>
<dbReference type="PANTHER" id="PTHR37332">
    <property type="entry name" value="EXPRESSED PROTEIN"/>
    <property type="match status" value="1"/>
</dbReference>
<dbReference type="PANTHER" id="PTHR37332:SF1">
    <property type="entry name" value="ELMO DOMAIN-CONTAINING PROTEIN"/>
    <property type="match status" value="1"/>
</dbReference>
<keyword evidence="3" id="KW-1185">Reference proteome</keyword>
<feature type="compositionally biased region" description="Low complexity" evidence="1">
    <location>
        <begin position="29"/>
        <end position="81"/>
    </location>
</feature>
<dbReference type="GeneID" id="92184378"/>
<feature type="region of interest" description="Disordered" evidence="1">
    <location>
        <begin position="122"/>
        <end position="141"/>
    </location>
</feature>
<comment type="caution">
    <text evidence="2">The sequence shown here is derived from an EMBL/GenBank/DDBJ whole genome shotgun (WGS) entry which is preliminary data.</text>
</comment>
<reference evidence="2 3" key="1">
    <citation type="journal article" date="2024" name="bioRxiv">
        <title>Comparative genomics of Cryptococcus and Kwoniella reveals pathogenesis evolution and contrasting karyotype dynamics via intercentromeric recombination or chromosome fusion.</title>
        <authorList>
            <person name="Coelho M.A."/>
            <person name="David-Palma M."/>
            <person name="Shea T."/>
            <person name="Bowers K."/>
            <person name="McGinley-Smith S."/>
            <person name="Mohammad A.W."/>
            <person name="Gnirke A."/>
            <person name="Yurkov A.M."/>
            <person name="Nowrousian M."/>
            <person name="Sun S."/>
            <person name="Cuomo C.A."/>
            <person name="Heitman J."/>
        </authorList>
    </citation>
    <scope>NUCLEOTIDE SEQUENCE [LARGE SCALE GENOMIC DNA]</scope>
    <source>
        <strain evidence="2 3">CBS 13917</strain>
    </source>
</reference>
<protein>
    <recommendedName>
        <fullName evidence="4">Cytoplasmic protein</fullName>
    </recommendedName>
</protein>
<feature type="region of interest" description="Disordered" evidence="1">
    <location>
        <begin position="146"/>
        <end position="166"/>
    </location>
</feature>
<evidence type="ECO:0000313" key="3">
    <source>
        <dbReference type="Proteomes" id="UP001388673"/>
    </source>
</evidence>
<dbReference type="Proteomes" id="UP001388673">
    <property type="component" value="Unassembled WGS sequence"/>
</dbReference>
<proteinExistence type="predicted"/>
<feature type="region of interest" description="Disordered" evidence="1">
    <location>
        <begin position="508"/>
        <end position="531"/>
    </location>
</feature>
<sequence length="531" mass="56665">MDFGSLPGMSGKSSMRRKSLLQALGKQPSSSSASSSSHSHRQSALPLPLSLPSSYPHSHPHNSSSSAPSSTYSTPQTASTAHFPLGISGGGDGSNEVYSPASNSEYDHMSFTSTSRTISNVYGTGTGSGHGGSSRSTSANHVLRDKSASATKEGDKMGSGSAAGGAGMIRRPEDLFRVVRERMLGWSYMMEWYQGDTHWLNSVRIPPSSIEQALGPKHLETRARNFYVLGVSLSAMFDIPSAGDYLKASIKLLDEWESWAEGSGGSKGVKNLFRGQKSARKVTGTGSMVSEFAAMGFDGSESYLLNVNMPFIPDFFQVHSSTCSIIRDIYKKLLGMFLPLPATSTLPSVHTGSLLHPSTIIHSAPLEAPFNNPKSPGASSVLSTATFPNQPQPGYGSGNGVTSPTYNSVIDNLGTIGSGTAFGAGYDALQALIAGDLPNDRTLIGDGQKLTPQVVELFVKMDTKLKKHFSILIREGDTLARKMLDDELASLLNTLNPGTKPLHFDLGSATHMGRMGRSEEEERRERDFGTI</sequence>
<dbReference type="KEGG" id="kne:92184378"/>
<dbReference type="EMBL" id="JBCAWK010000015">
    <property type="protein sequence ID" value="KAK8843463.1"/>
    <property type="molecule type" value="Genomic_DNA"/>
</dbReference>
<evidence type="ECO:0008006" key="4">
    <source>
        <dbReference type="Google" id="ProtNLM"/>
    </source>
</evidence>
<name>A0AAW0YQA7_9TREE</name>
<dbReference type="AlphaFoldDB" id="A0AAW0YQA7"/>
<evidence type="ECO:0000313" key="2">
    <source>
        <dbReference type="EMBL" id="KAK8843463.1"/>
    </source>
</evidence>
<accession>A0AAW0YQA7</accession>
<gene>
    <name evidence="2" type="ORF">IAR55_007120</name>
</gene>
<organism evidence="2 3">
    <name type="scientific">Kwoniella newhampshirensis</name>
    <dbReference type="NCBI Taxonomy" id="1651941"/>
    <lineage>
        <taxon>Eukaryota</taxon>
        <taxon>Fungi</taxon>
        <taxon>Dikarya</taxon>
        <taxon>Basidiomycota</taxon>
        <taxon>Agaricomycotina</taxon>
        <taxon>Tremellomycetes</taxon>
        <taxon>Tremellales</taxon>
        <taxon>Cryptococcaceae</taxon>
        <taxon>Kwoniella</taxon>
    </lineage>
</organism>